<sequence length="244" mass="26501">MELKKSMKGFGVLFLLLISLISSAFATDVVINADVDGVEVYENDTLIGTLANNTVTINFTDEEHNISLVKEFYDTQNLTVDPTNATEVNATMELTEYLVALNSNVDGITIFDETNNETLGSYDNGFNVLLTHGDYELTLSKTGYVSQTFNLSIPTDVEINVTLVAEETTDNTTTDDSEDDTTADDSEDDEDGRTIIILSALDDDSAVSKLQGLISDNPVVTFVLIIVVIATLGSLFGVWNIKGL</sequence>
<keyword evidence="2" id="KW-0812">Transmembrane</keyword>
<dbReference type="AlphaFoldDB" id="A0A7J9NL86"/>
<comment type="caution">
    <text evidence="3">The sequence shown here is derived from an EMBL/GenBank/DDBJ whole genome shotgun (WGS) entry which is preliminary data.</text>
</comment>
<gene>
    <name evidence="3" type="ORF">HNP88_000379</name>
</gene>
<protein>
    <recommendedName>
        <fullName evidence="5">PEGA domain-containing protein</fullName>
    </recommendedName>
</protein>
<evidence type="ECO:0008006" key="5">
    <source>
        <dbReference type="Google" id="ProtNLM"/>
    </source>
</evidence>
<evidence type="ECO:0000256" key="2">
    <source>
        <dbReference type="SAM" id="Phobius"/>
    </source>
</evidence>
<keyword evidence="2" id="KW-1133">Transmembrane helix</keyword>
<feature type="region of interest" description="Disordered" evidence="1">
    <location>
        <begin position="167"/>
        <end position="189"/>
    </location>
</feature>
<name>A0A7J9NL86_METMI</name>
<dbReference type="Proteomes" id="UP000571854">
    <property type="component" value="Unassembled WGS sequence"/>
</dbReference>
<evidence type="ECO:0000256" key="1">
    <source>
        <dbReference type="SAM" id="MobiDB-lite"/>
    </source>
</evidence>
<dbReference type="RefSeq" id="WP_181491770.1">
    <property type="nucleotide sequence ID" value="NZ_JACDUJ010000001.1"/>
</dbReference>
<feature type="transmembrane region" description="Helical" evidence="2">
    <location>
        <begin position="219"/>
        <end position="241"/>
    </location>
</feature>
<reference evidence="3 4" key="1">
    <citation type="submission" date="2020-07" db="EMBL/GenBank/DDBJ databases">
        <title>Genomic Encyclopedia of Type Strains, Phase IV (KMG-V): Genome sequencing to study the core and pangenomes of soil and plant-associated prokaryotes.</title>
        <authorList>
            <person name="Whitman W."/>
        </authorList>
    </citation>
    <scope>NUCLEOTIDE SEQUENCE [LARGE SCALE GENOMIC DNA]</scope>
    <source>
        <strain evidence="3 4">A5</strain>
    </source>
</reference>
<accession>A0A7J9NL86</accession>
<evidence type="ECO:0000313" key="3">
    <source>
        <dbReference type="EMBL" id="MBA2846195.1"/>
    </source>
</evidence>
<dbReference type="EMBL" id="JACDUJ010000001">
    <property type="protein sequence ID" value="MBA2846195.1"/>
    <property type="molecule type" value="Genomic_DNA"/>
</dbReference>
<organism evidence="3 4">
    <name type="scientific">Methanococcus maripaludis</name>
    <name type="common">Methanococcus deltae</name>
    <dbReference type="NCBI Taxonomy" id="39152"/>
    <lineage>
        <taxon>Archaea</taxon>
        <taxon>Methanobacteriati</taxon>
        <taxon>Methanobacteriota</taxon>
        <taxon>Methanomada group</taxon>
        <taxon>Methanococci</taxon>
        <taxon>Methanococcales</taxon>
        <taxon>Methanococcaceae</taxon>
        <taxon>Methanococcus</taxon>
    </lineage>
</organism>
<keyword evidence="2" id="KW-0472">Membrane</keyword>
<proteinExistence type="predicted"/>
<evidence type="ECO:0000313" key="4">
    <source>
        <dbReference type="Proteomes" id="UP000571854"/>
    </source>
</evidence>